<evidence type="ECO:0000256" key="9">
    <source>
        <dbReference type="ARBA" id="ARBA00051114"/>
    </source>
</evidence>
<dbReference type="CDD" id="cd01949">
    <property type="entry name" value="GGDEF"/>
    <property type="match status" value="1"/>
</dbReference>
<name>I3YCN6_THIV6</name>
<evidence type="ECO:0000259" key="15">
    <source>
        <dbReference type="PROSITE" id="PS50883"/>
    </source>
</evidence>
<feature type="domain" description="GGDEF" evidence="16">
    <location>
        <begin position="776"/>
        <end position="909"/>
    </location>
</feature>
<dbReference type="Pfam" id="PF08269">
    <property type="entry name" value="dCache_2"/>
    <property type="match status" value="1"/>
</dbReference>
<dbReference type="SMART" id="SM00086">
    <property type="entry name" value="PAC"/>
    <property type="match status" value="2"/>
</dbReference>
<sequence>MIKPDRLLEYPDPTHASTDRFGNFHSSNMPTPPSLVTALSHKTFAMALAAICMSLMVLALFEHWELQQETASLRAESLAGERDRLIGTVRQAIAFARHQQTRVATGQGDGDASADPRAEAQRATLDWLERLPFEDGTYVFAGQWDGLSLAGPAKGENMLEATDENGKPIVRALIEQARAGGGFVEYVLPLFPGQRSAPKMSYVETLDEWGWYVGAGAYLDEIEQGVSALRQSARQRFQIEILSIGGLFALIVAFFYLLIRGLTRRARINIESFVKYFEQSANSQVEIVPPSMAFSEFQTIARSATTMIKKHRQAERALRASERRFRTLVEVSQYYIQEIDTAGTIQYANPACHALLGYRPEELIGRSVADLVPEADRLALLHDLQSFALRQPPPQTYYSRNLTRDRRLIDVQVDWNYKRDERGRVVGFVSVAKDISDYRRARLLLDGRNRVLEMLARGRPMTDMLEAIVAYLEQIAPHAICSIHRFDPETQTLHTLATLRLPESYTRAVEGVRVGFGVGSCGTAVVTGQRVITEDILADPDWSDFRELMLQTPLRACWSQPILDHSGQVLGTFAVYATQTMEPTEADLELIESAAELAAIVIEHEQAETAIRKAEDQSRLLLESSTEGIFGLDLAGRITFINPAAANLVGFDPDELIGNAVHNLIHHSHADGTPLYHEDCAMLAAAREGGNHHVAHEVLWRKDGSCFPAEYWATPMRRDQRIEGAVVTFHDISVRRRAEAEIRHLAFHDALTGLPNRLLFKEELQQALTALRRERKRFALHLLDLDHFKDVNDSLGHPVGDELLRAVADRLSAITRGTDLLARLGGDEFALLQGEFKDIADAAVLAGKIVENLGQDFHLNGIRIAINTSIGIVIANRQSSDVDELIAQADVALYKAKEAGRGTHAFFEDSMTLQLKQEMDIARELSQAIKQDELLIHYQPQFDLQEGRLVGMEALVRWRHPSRGLLYPGDFIAVAEKRGLIRGLSDWVLTDACRQSRAWAEQGLDFGRIAVNLCAHQVGDLAFGDRILEILRDTGALPGHLELEFTETVLIEATAQTQSDIVRLSELGVHFAIDDFGTGFSSLQYLRKFRTDKIKIDREFVKDVILDAGDAEIVKATIALGTALGLITVAEGVETEEQADFLRRHGCRQAQGYLYARPIPASDVEQRWLRLTSPAAAIA</sequence>
<evidence type="ECO:0000256" key="3">
    <source>
        <dbReference type="ARBA" id="ARBA00012282"/>
    </source>
</evidence>
<accession>I3YCN6</accession>
<dbReference type="InterPro" id="IPR000014">
    <property type="entry name" value="PAS"/>
</dbReference>
<dbReference type="Gene3D" id="3.30.450.40">
    <property type="match status" value="1"/>
</dbReference>
<dbReference type="SUPFAM" id="SSF141868">
    <property type="entry name" value="EAL domain-like"/>
    <property type="match status" value="1"/>
</dbReference>
<dbReference type="SUPFAM" id="SSF55781">
    <property type="entry name" value="GAF domain-like"/>
    <property type="match status" value="1"/>
</dbReference>
<dbReference type="SMART" id="SM00065">
    <property type="entry name" value="GAF"/>
    <property type="match status" value="1"/>
</dbReference>
<evidence type="ECO:0000313" key="18">
    <source>
        <dbReference type="Proteomes" id="UP000006062"/>
    </source>
</evidence>
<dbReference type="InterPro" id="IPR013767">
    <property type="entry name" value="PAS_fold"/>
</dbReference>
<dbReference type="InterPro" id="IPR001633">
    <property type="entry name" value="EAL_dom"/>
</dbReference>
<evidence type="ECO:0000256" key="7">
    <source>
        <dbReference type="ARBA" id="ARBA00022989"/>
    </source>
</evidence>
<evidence type="ECO:0000256" key="4">
    <source>
        <dbReference type="ARBA" id="ARBA00022475"/>
    </source>
</evidence>
<evidence type="ECO:0000313" key="17">
    <source>
        <dbReference type="EMBL" id="AFL74754.1"/>
    </source>
</evidence>
<evidence type="ECO:0000256" key="10">
    <source>
        <dbReference type="SAM" id="Coils"/>
    </source>
</evidence>
<keyword evidence="4" id="KW-1003">Cell membrane</keyword>
<keyword evidence="7 12" id="KW-1133">Transmembrane helix</keyword>
<dbReference type="HOGENOM" id="CLU_000445_70_1_6"/>
<dbReference type="PANTHER" id="PTHR44757">
    <property type="entry name" value="DIGUANYLATE CYCLASE DGCP"/>
    <property type="match status" value="1"/>
</dbReference>
<evidence type="ECO:0000256" key="2">
    <source>
        <dbReference type="ARBA" id="ARBA00004651"/>
    </source>
</evidence>
<dbReference type="InterPro" id="IPR000160">
    <property type="entry name" value="GGDEF_dom"/>
</dbReference>
<dbReference type="CDD" id="cd00130">
    <property type="entry name" value="PAS"/>
    <property type="match status" value="2"/>
</dbReference>
<dbReference type="InterPro" id="IPR001610">
    <property type="entry name" value="PAC"/>
</dbReference>
<keyword evidence="10" id="KW-0175">Coiled coil</keyword>
<dbReference type="InterPro" id="IPR029787">
    <property type="entry name" value="Nucleotide_cyclase"/>
</dbReference>
<feature type="region of interest" description="Disordered" evidence="11">
    <location>
        <begin position="1"/>
        <end position="26"/>
    </location>
</feature>
<evidence type="ECO:0000256" key="5">
    <source>
        <dbReference type="ARBA" id="ARBA00022636"/>
    </source>
</evidence>
<feature type="transmembrane region" description="Helical" evidence="12">
    <location>
        <begin position="239"/>
        <end position="259"/>
    </location>
</feature>
<dbReference type="eggNOG" id="COG4564">
    <property type="taxonomic scope" value="Bacteria"/>
</dbReference>
<dbReference type="SUPFAM" id="SSF55073">
    <property type="entry name" value="Nucleotide cyclase"/>
    <property type="match status" value="1"/>
</dbReference>
<dbReference type="SMART" id="SM00091">
    <property type="entry name" value="PAS"/>
    <property type="match status" value="2"/>
</dbReference>
<evidence type="ECO:0000256" key="6">
    <source>
        <dbReference type="ARBA" id="ARBA00022692"/>
    </source>
</evidence>
<dbReference type="InterPro" id="IPR033480">
    <property type="entry name" value="sCache_2"/>
</dbReference>
<gene>
    <name evidence="17" type="ordered locus">Thivi_2840</name>
</gene>
<dbReference type="PANTHER" id="PTHR44757:SF2">
    <property type="entry name" value="BIOFILM ARCHITECTURE MAINTENANCE PROTEIN MBAA"/>
    <property type="match status" value="1"/>
</dbReference>
<evidence type="ECO:0000256" key="11">
    <source>
        <dbReference type="SAM" id="MobiDB-lite"/>
    </source>
</evidence>
<comment type="subcellular location">
    <subcellularLocation>
        <location evidence="2">Cell membrane</location>
        <topology evidence="2">Multi-pass membrane protein</topology>
    </subcellularLocation>
</comment>
<keyword evidence="8 12" id="KW-0472">Membrane</keyword>
<dbReference type="EC" id="3.1.4.52" evidence="3"/>
<dbReference type="InterPro" id="IPR003018">
    <property type="entry name" value="GAF"/>
</dbReference>
<dbReference type="Pfam" id="PF00563">
    <property type="entry name" value="EAL"/>
    <property type="match status" value="1"/>
</dbReference>
<dbReference type="InterPro" id="IPR035919">
    <property type="entry name" value="EAL_sf"/>
</dbReference>
<dbReference type="InterPro" id="IPR004010">
    <property type="entry name" value="Double_Cache_2"/>
</dbReference>
<dbReference type="SMART" id="SM00267">
    <property type="entry name" value="GGDEF"/>
    <property type="match status" value="1"/>
</dbReference>
<feature type="domain" description="PAS" evidence="13">
    <location>
        <begin position="321"/>
        <end position="391"/>
    </location>
</feature>
<feature type="domain" description="EAL" evidence="15">
    <location>
        <begin position="918"/>
        <end position="1172"/>
    </location>
</feature>
<dbReference type="FunFam" id="3.20.20.450:FF:000001">
    <property type="entry name" value="Cyclic di-GMP phosphodiesterase yahA"/>
    <property type="match status" value="1"/>
</dbReference>
<dbReference type="eggNOG" id="COG2203">
    <property type="taxonomic scope" value="Bacteria"/>
</dbReference>
<dbReference type="RefSeq" id="WP_014779187.1">
    <property type="nucleotide sequence ID" value="NC_018012.1"/>
</dbReference>
<dbReference type="EMBL" id="CP003154">
    <property type="protein sequence ID" value="AFL74754.1"/>
    <property type="molecule type" value="Genomic_DNA"/>
</dbReference>
<proteinExistence type="predicted"/>
<dbReference type="eggNOG" id="COG5001">
    <property type="taxonomic scope" value="Bacteria"/>
</dbReference>
<dbReference type="InterPro" id="IPR052155">
    <property type="entry name" value="Biofilm_reg_signaling"/>
</dbReference>
<keyword evidence="5" id="KW-0973">c-di-GMP</keyword>
<dbReference type="Gene3D" id="3.30.450.20">
    <property type="entry name" value="PAS domain"/>
    <property type="match status" value="3"/>
</dbReference>
<protein>
    <recommendedName>
        <fullName evidence="3">cyclic-guanylate-specific phosphodiesterase</fullName>
        <ecNumber evidence="3">3.1.4.52</ecNumber>
    </recommendedName>
</protein>
<dbReference type="PROSITE" id="PS50883">
    <property type="entry name" value="EAL"/>
    <property type="match status" value="1"/>
</dbReference>
<dbReference type="SUPFAM" id="SSF55785">
    <property type="entry name" value="PYP-like sensor domain (PAS domain)"/>
    <property type="match status" value="2"/>
</dbReference>
<feature type="transmembrane region" description="Helical" evidence="12">
    <location>
        <begin position="43"/>
        <end position="61"/>
    </location>
</feature>
<dbReference type="eggNOG" id="COG3829">
    <property type="taxonomic scope" value="Bacteria"/>
</dbReference>
<dbReference type="FunFam" id="3.30.70.270:FF:000001">
    <property type="entry name" value="Diguanylate cyclase domain protein"/>
    <property type="match status" value="1"/>
</dbReference>
<dbReference type="NCBIfam" id="TIGR00229">
    <property type="entry name" value="sensory_box"/>
    <property type="match status" value="2"/>
</dbReference>
<dbReference type="Pfam" id="PF00990">
    <property type="entry name" value="GGDEF"/>
    <property type="match status" value="1"/>
</dbReference>
<dbReference type="PROSITE" id="PS50887">
    <property type="entry name" value="GGDEF"/>
    <property type="match status" value="1"/>
</dbReference>
<evidence type="ECO:0000256" key="8">
    <source>
        <dbReference type="ARBA" id="ARBA00023136"/>
    </source>
</evidence>
<dbReference type="InterPro" id="IPR035965">
    <property type="entry name" value="PAS-like_dom_sf"/>
</dbReference>
<organism evidence="17 18">
    <name type="scientific">Thiocystis violascens (strain ATCC 17096 / DSM 198 / 6111)</name>
    <name type="common">Chromatium violascens</name>
    <dbReference type="NCBI Taxonomy" id="765911"/>
    <lineage>
        <taxon>Bacteria</taxon>
        <taxon>Pseudomonadati</taxon>
        <taxon>Pseudomonadota</taxon>
        <taxon>Gammaproteobacteria</taxon>
        <taxon>Chromatiales</taxon>
        <taxon>Chromatiaceae</taxon>
        <taxon>Thiocystis</taxon>
    </lineage>
</organism>
<feature type="coiled-coil region" evidence="10">
    <location>
        <begin position="597"/>
        <end position="624"/>
    </location>
</feature>
<dbReference type="GO" id="GO:0005886">
    <property type="term" value="C:plasma membrane"/>
    <property type="evidence" value="ECO:0007669"/>
    <property type="project" value="UniProtKB-SubCell"/>
</dbReference>
<dbReference type="Proteomes" id="UP000006062">
    <property type="component" value="Chromosome"/>
</dbReference>
<evidence type="ECO:0000256" key="12">
    <source>
        <dbReference type="SAM" id="Phobius"/>
    </source>
</evidence>
<evidence type="ECO:0000259" key="16">
    <source>
        <dbReference type="PROSITE" id="PS50887"/>
    </source>
</evidence>
<dbReference type="GO" id="GO:0006355">
    <property type="term" value="P:regulation of DNA-templated transcription"/>
    <property type="evidence" value="ECO:0007669"/>
    <property type="project" value="InterPro"/>
</dbReference>
<evidence type="ECO:0000259" key="13">
    <source>
        <dbReference type="PROSITE" id="PS50112"/>
    </source>
</evidence>
<comment type="cofactor">
    <cofactor evidence="1">
        <name>Mg(2+)</name>
        <dbReference type="ChEBI" id="CHEBI:18420"/>
    </cofactor>
</comment>
<evidence type="ECO:0000256" key="1">
    <source>
        <dbReference type="ARBA" id="ARBA00001946"/>
    </source>
</evidence>
<dbReference type="STRING" id="765911.Thivi_2840"/>
<dbReference type="Pfam" id="PF00989">
    <property type="entry name" value="PAS"/>
    <property type="match status" value="2"/>
</dbReference>
<dbReference type="Gene3D" id="3.20.20.450">
    <property type="entry name" value="EAL domain"/>
    <property type="match status" value="1"/>
</dbReference>
<dbReference type="SMART" id="SM01049">
    <property type="entry name" value="Cache_2"/>
    <property type="match status" value="1"/>
</dbReference>
<dbReference type="PROSITE" id="PS50113">
    <property type="entry name" value="PAC"/>
    <property type="match status" value="1"/>
</dbReference>
<dbReference type="NCBIfam" id="TIGR00254">
    <property type="entry name" value="GGDEF"/>
    <property type="match status" value="1"/>
</dbReference>
<dbReference type="InterPro" id="IPR043128">
    <property type="entry name" value="Rev_trsase/Diguanyl_cyclase"/>
</dbReference>
<dbReference type="InterPro" id="IPR029016">
    <property type="entry name" value="GAF-like_dom_sf"/>
</dbReference>
<evidence type="ECO:0000259" key="14">
    <source>
        <dbReference type="PROSITE" id="PS50113"/>
    </source>
</evidence>
<dbReference type="Gene3D" id="3.30.70.270">
    <property type="match status" value="1"/>
</dbReference>
<reference evidence="17 18" key="1">
    <citation type="submission" date="2012-06" db="EMBL/GenBank/DDBJ databases">
        <title>Complete sequence of Thiocystis violascens DSM 198.</title>
        <authorList>
            <consortium name="US DOE Joint Genome Institute"/>
            <person name="Lucas S."/>
            <person name="Han J."/>
            <person name="Lapidus A."/>
            <person name="Cheng J.-F."/>
            <person name="Goodwin L."/>
            <person name="Pitluck S."/>
            <person name="Peters L."/>
            <person name="Ovchinnikova G."/>
            <person name="Teshima H."/>
            <person name="Detter J.C."/>
            <person name="Han C."/>
            <person name="Tapia R."/>
            <person name="Land M."/>
            <person name="Hauser L."/>
            <person name="Kyrpides N."/>
            <person name="Ivanova N."/>
            <person name="Pagani I."/>
            <person name="Vogl K."/>
            <person name="Liu Z."/>
            <person name="Frigaard N.-U."/>
            <person name="Bryant D."/>
            <person name="Woyke T."/>
        </authorList>
    </citation>
    <scope>NUCLEOTIDE SEQUENCE [LARGE SCALE GENOMIC DNA]</scope>
    <source>
        <strain evidence="18">ATCC 17096 / DSM 198 / 6111</strain>
    </source>
</reference>
<dbReference type="InterPro" id="IPR000700">
    <property type="entry name" value="PAS-assoc_C"/>
</dbReference>
<keyword evidence="18" id="KW-1185">Reference proteome</keyword>
<dbReference type="KEGG" id="tvi:Thivi_2840"/>
<dbReference type="GO" id="GO:0071732">
    <property type="term" value="P:cellular response to nitric oxide"/>
    <property type="evidence" value="ECO:0007669"/>
    <property type="project" value="UniProtKB-ARBA"/>
</dbReference>
<dbReference type="CDD" id="cd01948">
    <property type="entry name" value="EAL"/>
    <property type="match status" value="1"/>
</dbReference>
<dbReference type="PROSITE" id="PS50112">
    <property type="entry name" value="PAS"/>
    <property type="match status" value="2"/>
</dbReference>
<dbReference type="GO" id="GO:0071111">
    <property type="term" value="F:cyclic-guanylate-specific phosphodiesterase activity"/>
    <property type="evidence" value="ECO:0007669"/>
    <property type="project" value="UniProtKB-EC"/>
</dbReference>
<keyword evidence="6 12" id="KW-0812">Transmembrane</keyword>
<comment type="catalytic activity">
    <reaction evidence="9">
        <text>3',3'-c-di-GMP + H2O = 5'-phosphoguanylyl(3'-&gt;5')guanosine + H(+)</text>
        <dbReference type="Rhea" id="RHEA:24902"/>
        <dbReference type="ChEBI" id="CHEBI:15377"/>
        <dbReference type="ChEBI" id="CHEBI:15378"/>
        <dbReference type="ChEBI" id="CHEBI:58754"/>
        <dbReference type="ChEBI" id="CHEBI:58805"/>
        <dbReference type="EC" id="3.1.4.52"/>
    </reaction>
    <physiologicalReaction direction="left-to-right" evidence="9">
        <dbReference type="Rhea" id="RHEA:24903"/>
    </physiologicalReaction>
</comment>
<dbReference type="SMART" id="SM00052">
    <property type="entry name" value="EAL"/>
    <property type="match status" value="1"/>
</dbReference>
<feature type="domain" description="PAC" evidence="14">
    <location>
        <begin position="395"/>
        <end position="447"/>
    </location>
</feature>
<feature type="domain" description="PAS" evidence="13">
    <location>
        <begin position="614"/>
        <end position="666"/>
    </location>
</feature>
<dbReference type="AlphaFoldDB" id="I3YCN6"/>
<dbReference type="Pfam" id="PF13185">
    <property type="entry name" value="GAF_2"/>
    <property type="match status" value="1"/>
</dbReference>